<dbReference type="Proteomes" id="UP000789901">
    <property type="component" value="Unassembled WGS sequence"/>
</dbReference>
<evidence type="ECO:0000313" key="1">
    <source>
        <dbReference type="EMBL" id="CAG8812016.1"/>
    </source>
</evidence>
<accession>A0ABN7W2B4</accession>
<reference evidence="1 2" key="1">
    <citation type="submission" date="2021-06" db="EMBL/GenBank/DDBJ databases">
        <authorList>
            <person name="Kallberg Y."/>
            <person name="Tangrot J."/>
            <person name="Rosling A."/>
        </authorList>
    </citation>
    <scope>NUCLEOTIDE SEQUENCE [LARGE SCALE GENOMIC DNA]</scope>
    <source>
        <strain evidence="1 2">120-4 pot B 10/14</strain>
    </source>
</reference>
<dbReference type="EMBL" id="CAJVQB010028249">
    <property type="protein sequence ID" value="CAG8812016.1"/>
    <property type="molecule type" value="Genomic_DNA"/>
</dbReference>
<proteinExistence type="predicted"/>
<comment type="caution">
    <text evidence="1">The sequence shown here is derived from an EMBL/GenBank/DDBJ whole genome shotgun (WGS) entry which is preliminary data.</text>
</comment>
<gene>
    <name evidence="1" type="ORF">GMARGA_LOCUS25470</name>
</gene>
<keyword evidence="2" id="KW-1185">Reference proteome</keyword>
<sequence>CSTTILGLEVIWYIKDYGIITFCHPVIFDEYCKYKLAIDIVNNLHDNSLSYHDVLVSKHSMDHIFAFYLSVTEANSFSANYHFVPGK</sequence>
<evidence type="ECO:0000313" key="2">
    <source>
        <dbReference type="Proteomes" id="UP000789901"/>
    </source>
</evidence>
<protein>
    <submittedName>
        <fullName evidence="1">20369_t:CDS:1</fullName>
    </submittedName>
</protein>
<organism evidence="1 2">
    <name type="scientific">Gigaspora margarita</name>
    <dbReference type="NCBI Taxonomy" id="4874"/>
    <lineage>
        <taxon>Eukaryota</taxon>
        <taxon>Fungi</taxon>
        <taxon>Fungi incertae sedis</taxon>
        <taxon>Mucoromycota</taxon>
        <taxon>Glomeromycotina</taxon>
        <taxon>Glomeromycetes</taxon>
        <taxon>Diversisporales</taxon>
        <taxon>Gigasporaceae</taxon>
        <taxon>Gigaspora</taxon>
    </lineage>
</organism>
<name>A0ABN7W2B4_GIGMA</name>
<feature type="non-terminal residue" evidence="1">
    <location>
        <position position="1"/>
    </location>
</feature>